<dbReference type="SUPFAM" id="SSF69118">
    <property type="entry name" value="AhpD-like"/>
    <property type="match status" value="1"/>
</dbReference>
<feature type="domain" description="Carboxymuconolactone decarboxylase-like" evidence="1">
    <location>
        <begin position="50"/>
        <end position="123"/>
    </location>
</feature>
<evidence type="ECO:0000313" key="3">
    <source>
        <dbReference type="Proteomes" id="UP000196573"/>
    </source>
</evidence>
<accession>A0A1X7ALY7</accession>
<dbReference type="Pfam" id="PF02627">
    <property type="entry name" value="CMD"/>
    <property type="match status" value="1"/>
</dbReference>
<evidence type="ECO:0000259" key="1">
    <source>
        <dbReference type="Pfam" id="PF02627"/>
    </source>
</evidence>
<evidence type="ECO:0000313" key="2">
    <source>
        <dbReference type="EMBL" id="SMA46576.1"/>
    </source>
</evidence>
<keyword evidence="3" id="KW-1185">Reference proteome</keyword>
<protein>
    <submittedName>
        <fullName evidence="2">Carboxymuconolactone decarboxylase family protein</fullName>
    </submittedName>
</protein>
<dbReference type="AlphaFoldDB" id="A0A1X7ALY7"/>
<dbReference type="RefSeq" id="WP_087109747.1">
    <property type="nucleotide sequence ID" value="NZ_CBCSCN010000002.1"/>
</dbReference>
<gene>
    <name evidence="2" type="ORF">EHSB41UT_02205</name>
</gene>
<dbReference type="InterPro" id="IPR003779">
    <property type="entry name" value="CMD-like"/>
</dbReference>
<dbReference type="PANTHER" id="PTHR34846">
    <property type="entry name" value="4-CARBOXYMUCONOLACTONE DECARBOXYLASE FAMILY PROTEIN (AFU_ORTHOLOGUE AFUA_6G11590)"/>
    <property type="match status" value="1"/>
</dbReference>
<sequence>MLIKPADPARLPIWLRWFFIRQERTYGQMLQPALMWARKPSLFVLFASTWATLSRKKSPLAPSLRALVQVYVARLNWCEFCVDLNSLTLIQQAGGEDKLTELDNWQTSDSFTTNEKVALAWTKAMSETGCPVTPELRAELKEHFSDQQIMELTALISFQNMSARFNAALDLPAQGLCEMPKKAR</sequence>
<reference evidence="2 3" key="1">
    <citation type="submission" date="2017-03" db="EMBL/GenBank/DDBJ databases">
        <authorList>
            <person name="Afonso C.L."/>
            <person name="Miller P.J."/>
            <person name="Scott M.A."/>
            <person name="Spackman E."/>
            <person name="Goraichik I."/>
            <person name="Dimitrov K.M."/>
            <person name="Suarez D.L."/>
            <person name="Swayne D.E."/>
        </authorList>
    </citation>
    <scope>NUCLEOTIDE SEQUENCE [LARGE SCALE GENOMIC DNA]</scope>
    <source>
        <strain evidence="2">SB41UT1</strain>
    </source>
</reference>
<dbReference type="GO" id="GO:0051920">
    <property type="term" value="F:peroxiredoxin activity"/>
    <property type="evidence" value="ECO:0007669"/>
    <property type="project" value="InterPro"/>
</dbReference>
<dbReference type="InterPro" id="IPR029032">
    <property type="entry name" value="AhpD-like"/>
</dbReference>
<dbReference type="PANTHER" id="PTHR34846:SF10">
    <property type="entry name" value="CYTOPLASMIC PROTEIN"/>
    <property type="match status" value="1"/>
</dbReference>
<proteinExistence type="predicted"/>
<dbReference type="Proteomes" id="UP000196573">
    <property type="component" value="Unassembled WGS sequence"/>
</dbReference>
<name>A0A1X7ALY7_9GAMM</name>
<dbReference type="Gene3D" id="1.20.1290.10">
    <property type="entry name" value="AhpD-like"/>
    <property type="match status" value="1"/>
</dbReference>
<dbReference type="OrthoDB" id="9801997at2"/>
<organism evidence="2 3">
    <name type="scientific">Parendozoicomonas haliclonae</name>
    <dbReference type="NCBI Taxonomy" id="1960125"/>
    <lineage>
        <taxon>Bacteria</taxon>
        <taxon>Pseudomonadati</taxon>
        <taxon>Pseudomonadota</taxon>
        <taxon>Gammaproteobacteria</taxon>
        <taxon>Oceanospirillales</taxon>
        <taxon>Endozoicomonadaceae</taxon>
        <taxon>Parendozoicomonas</taxon>
    </lineage>
</organism>
<dbReference type="EMBL" id="FWPT01000004">
    <property type="protein sequence ID" value="SMA46576.1"/>
    <property type="molecule type" value="Genomic_DNA"/>
</dbReference>